<feature type="binding site" evidence="3">
    <location>
        <position position="113"/>
    </location>
    <ligand>
        <name>substrate</name>
    </ligand>
</feature>
<dbReference type="Proteomes" id="UP000249130">
    <property type="component" value="Unassembled WGS sequence"/>
</dbReference>
<protein>
    <recommendedName>
        <fullName evidence="4">Gamma-glutamylcyclotransferase AIG2-like domain-containing protein</fullName>
    </recommendedName>
</protein>
<reference evidence="5 6" key="1">
    <citation type="submission" date="2017-07" db="EMBL/GenBank/DDBJ databases">
        <title>Draft Genome Sequences of Select Purple Nonsulfur Bacteria.</title>
        <authorList>
            <person name="Lasarre B."/>
            <person name="Mckinlay J.B."/>
        </authorList>
    </citation>
    <scope>NUCLEOTIDE SEQUENCE [LARGE SCALE GENOMIC DNA]</scope>
    <source>
        <strain evidence="5 6">DSM 5909</strain>
    </source>
</reference>
<accession>A0A327KKZ1</accession>
<comment type="caution">
    <text evidence="5">The sequence shown here is derived from an EMBL/GenBank/DDBJ whole genome shotgun (WGS) entry which is preliminary data.</text>
</comment>
<proteinExistence type="predicted"/>
<feature type="binding site" evidence="3">
    <location>
        <begin position="4"/>
        <end position="9"/>
    </location>
    <ligand>
        <name>substrate</name>
    </ligand>
</feature>
<evidence type="ECO:0000256" key="1">
    <source>
        <dbReference type="ARBA" id="ARBA00023239"/>
    </source>
</evidence>
<dbReference type="Gene3D" id="3.10.490.10">
    <property type="entry name" value="Gamma-glutamyl cyclotransferase-like"/>
    <property type="match status" value="1"/>
</dbReference>
<evidence type="ECO:0000256" key="2">
    <source>
        <dbReference type="PIRSR" id="PIRSR617939-1"/>
    </source>
</evidence>
<evidence type="ECO:0000313" key="5">
    <source>
        <dbReference type="EMBL" id="RAI39429.1"/>
    </source>
</evidence>
<gene>
    <name evidence="5" type="ORF">CH341_25875</name>
</gene>
<dbReference type="SUPFAM" id="SSF110857">
    <property type="entry name" value="Gamma-glutamyl cyclotransferase-like"/>
    <property type="match status" value="1"/>
</dbReference>
<organism evidence="5 6">
    <name type="scientific">Rhodoplanes roseus</name>
    <dbReference type="NCBI Taxonomy" id="29409"/>
    <lineage>
        <taxon>Bacteria</taxon>
        <taxon>Pseudomonadati</taxon>
        <taxon>Pseudomonadota</taxon>
        <taxon>Alphaproteobacteria</taxon>
        <taxon>Hyphomicrobiales</taxon>
        <taxon>Nitrobacteraceae</taxon>
        <taxon>Rhodoplanes</taxon>
    </lineage>
</organism>
<dbReference type="OrthoDB" id="141582at2"/>
<dbReference type="InterPro" id="IPR009288">
    <property type="entry name" value="AIG2-like_dom"/>
</dbReference>
<dbReference type="GO" id="GO:0003839">
    <property type="term" value="F:gamma-glutamylcyclotransferase activity"/>
    <property type="evidence" value="ECO:0007669"/>
    <property type="project" value="InterPro"/>
</dbReference>
<evidence type="ECO:0000259" key="4">
    <source>
        <dbReference type="Pfam" id="PF06094"/>
    </source>
</evidence>
<evidence type="ECO:0000313" key="6">
    <source>
        <dbReference type="Proteomes" id="UP000249130"/>
    </source>
</evidence>
<feature type="active site" description="Proton acceptor" evidence="2">
    <location>
        <position position="73"/>
    </location>
</feature>
<dbReference type="Pfam" id="PF06094">
    <property type="entry name" value="GGACT"/>
    <property type="match status" value="1"/>
</dbReference>
<feature type="domain" description="Gamma-glutamylcyclotransferase AIG2-like" evidence="4">
    <location>
        <begin position="4"/>
        <end position="108"/>
    </location>
</feature>
<dbReference type="PANTHER" id="PTHR12935">
    <property type="entry name" value="GAMMA-GLUTAMYLCYCLOTRANSFERASE"/>
    <property type="match status" value="1"/>
</dbReference>
<dbReference type="InterPro" id="IPR017939">
    <property type="entry name" value="G-Glutamylcylcotransferase"/>
</dbReference>
<dbReference type="InterPro" id="IPR036568">
    <property type="entry name" value="GGCT-like_sf"/>
</dbReference>
<dbReference type="CDD" id="cd06661">
    <property type="entry name" value="GGCT_like"/>
    <property type="match status" value="1"/>
</dbReference>
<keyword evidence="1" id="KW-0456">Lyase</keyword>
<dbReference type="RefSeq" id="WP_111421878.1">
    <property type="nucleotide sequence ID" value="NZ_NPEX01000290.1"/>
</dbReference>
<name>A0A327KKZ1_9BRAD</name>
<dbReference type="PANTHER" id="PTHR12935:SF0">
    <property type="entry name" value="GAMMA-GLUTAMYLCYCLOTRANSFERASE"/>
    <property type="match status" value="1"/>
</dbReference>
<sequence>MTLYFAYGSNMSRAQMRRRCPSARELGPAVLDGVRVVINDDGYATVVPAAGGRVQGVLWRLAPRDRAALNSYERTDIGLYRAVVLPVRTAAGRVRALVYVARSRRRGHPRPGYHALVVDAARDAGLPAPYVPALARLGPGGFSGSRRREIGEIA</sequence>
<dbReference type="AlphaFoldDB" id="A0A327KKZ1"/>
<keyword evidence="6" id="KW-1185">Reference proteome</keyword>
<dbReference type="EMBL" id="NPEX01000290">
    <property type="protein sequence ID" value="RAI39429.1"/>
    <property type="molecule type" value="Genomic_DNA"/>
</dbReference>
<dbReference type="InterPro" id="IPR013024">
    <property type="entry name" value="GGCT-like"/>
</dbReference>
<evidence type="ECO:0000256" key="3">
    <source>
        <dbReference type="PIRSR" id="PIRSR617939-2"/>
    </source>
</evidence>